<feature type="transmembrane region" description="Helical" evidence="1">
    <location>
        <begin position="12"/>
        <end position="34"/>
    </location>
</feature>
<evidence type="ECO:0000313" key="2">
    <source>
        <dbReference type="EMBL" id="TYB33451.1"/>
    </source>
</evidence>
<sequence>MFNNKGFTLIEIIIFIVVFSIGVMGIMMLFFNTLGKTSDPLVRLQGIQTAQAVMESISLKKFDEDTPEGGGAVALYNISIGSNSGETFSDYDDIDDFVDSCGAKNSYDPQQFDLDGNYEISIKVEYAKIDASNTIISTCNDSVPENKKYKLITVNLINKSIDETYTLKKLKGNF</sequence>
<keyword evidence="1" id="KW-1133">Transmembrane helix</keyword>
<dbReference type="AlphaFoldDB" id="A0A5D0MPK0"/>
<protein>
    <submittedName>
        <fullName evidence="2">Prepilin-type N-terminal cleavage/methylation domain-containing protein</fullName>
    </submittedName>
</protein>
<organism evidence="2 3">
    <name type="scientific">Flexistipes sinusarabici</name>
    <dbReference type="NCBI Taxonomy" id="2352"/>
    <lineage>
        <taxon>Bacteria</taxon>
        <taxon>Pseudomonadati</taxon>
        <taxon>Deferribacterota</taxon>
        <taxon>Deferribacteres</taxon>
        <taxon>Deferribacterales</taxon>
        <taxon>Flexistipitaceae</taxon>
        <taxon>Flexistipes</taxon>
    </lineage>
</organism>
<keyword evidence="1" id="KW-0812">Transmembrane</keyword>
<dbReference type="PROSITE" id="PS00409">
    <property type="entry name" value="PROKAR_NTER_METHYL"/>
    <property type="match status" value="1"/>
</dbReference>
<comment type="caution">
    <text evidence="2">The sequence shown here is derived from an EMBL/GenBank/DDBJ whole genome shotgun (WGS) entry which is preliminary data.</text>
</comment>
<evidence type="ECO:0000256" key="1">
    <source>
        <dbReference type="SAM" id="Phobius"/>
    </source>
</evidence>
<dbReference type="EMBL" id="VSIV01000141">
    <property type="protein sequence ID" value="TYB33451.1"/>
    <property type="molecule type" value="Genomic_DNA"/>
</dbReference>
<reference evidence="2 3" key="1">
    <citation type="submission" date="2019-08" db="EMBL/GenBank/DDBJ databases">
        <title>Genomic characterization of a novel candidate phylum (ARYD3) from a high temperature, high salinity tertiary oil reservoir in north central Oklahoma, USA.</title>
        <authorList>
            <person name="Youssef N.H."/>
            <person name="Yadav A."/>
            <person name="Elshahed M.S."/>
        </authorList>
    </citation>
    <scope>NUCLEOTIDE SEQUENCE [LARGE SCALE GENOMIC DNA]</scope>
    <source>
        <strain evidence="2">ARYD1</strain>
    </source>
</reference>
<dbReference type="Pfam" id="PF07963">
    <property type="entry name" value="N_methyl"/>
    <property type="match status" value="1"/>
</dbReference>
<gene>
    <name evidence="2" type="ORF">FXF49_06295</name>
</gene>
<keyword evidence="1" id="KW-0472">Membrane</keyword>
<dbReference type="Proteomes" id="UP000323337">
    <property type="component" value="Unassembled WGS sequence"/>
</dbReference>
<evidence type="ECO:0000313" key="3">
    <source>
        <dbReference type="Proteomes" id="UP000323337"/>
    </source>
</evidence>
<accession>A0A5D0MPK0</accession>
<name>A0A5D0MPK0_FLESI</name>
<dbReference type="NCBIfam" id="TIGR02532">
    <property type="entry name" value="IV_pilin_GFxxxE"/>
    <property type="match status" value="1"/>
</dbReference>
<proteinExistence type="predicted"/>
<dbReference type="InterPro" id="IPR012902">
    <property type="entry name" value="N_methyl_site"/>
</dbReference>